<proteinExistence type="predicted"/>
<evidence type="ECO:0000313" key="2">
    <source>
        <dbReference type="EMBL" id="MBB6647870.1"/>
    </source>
</evidence>
<sequence length="175" mass="18640">MVHVRCDSYAQWIGSILALLVVTSGVGVVTAQSDAASDQPEWADGAFAEYGEMVAVYNESITSTDLGIAGDQLANERVNLVVTDSDGSTATFSFRTDSQLRMTEVKQGTRADATIRMSTDRETFNETLTADDPAATFTNAVTEGDIEIDGLGTTNAVKWTVINTVADLARSLGVF</sequence>
<reference evidence="2 3" key="1">
    <citation type="submission" date="2020-08" db="EMBL/GenBank/DDBJ databases">
        <authorList>
            <person name="Seo M.-J."/>
        </authorList>
    </citation>
    <scope>NUCLEOTIDE SEQUENCE [LARGE SCALE GENOMIC DNA]</scope>
    <source>
        <strain evidence="2 3">MBLA0160</strain>
    </source>
</reference>
<evidence type="ECO:0000313" key="3">
    <source>
        <dbReference type="Proteomes" id="UP000546257"/>
    </source>
</evidence>
<keyword evidence="3" id="KW-1185">Reference proteome</keyword>
<keyword evidence="1" id="KW-0472">Membrane</keyword>
<feature type="transmembrane region" description="Helical" evidence="1">
    <location>
        <begin position="12"/>
        <end position="31"/>
    </location>
</feature>
<accession>A0A7J9SLP8</accession>
<dbReference type="AlphaFoldDB" id="A0A7J9SLP8"/>
<keyword evidence="1" id="KW-0812">Transmembrane</keyword>
<keyword evidence="1" id="KW-1133">Transmembrane helix</keyword>
<gene>
    <name evidence="2" type="ORF">H5V44_16535</name>
</gene>
<dbReference type="Proteomes" id="UP000546257">
    <property type="component" value="Unassembled WGS sequence"/>
</dbReference>
<name>A0A7J9SLP8_9EURY</name>
<protein>
    <submittedName>
        <fullName evidence="2">Uncharacterized protein</fullName>
    </submittedName>
</protein>
<dbReference type="RefSeq" id="WP_185194246.1">
    <property type="nucleotide sequence ID" value="NZ_JACKXD010000008.1"/>
</dbReference>
<dbReference type="EMBL" id="JACKXD010000008">
    <property type="protein sequence ID" value="MBB6647870.1"/>
    <property type="molecule type" value="Genomic_DNA"/>
</dbReference>
<organism evidence="2 3">
    <name type="scientific">Halobellus ruber</name>
    <dbReference type="NCBI Taxonomy" id="2761102"/>
    <lineage>
        <taxon>Archaea</taxon>
        <taxon>Methanobacteriati</taxon>
        <taxon>Methanobacteriota</taxon>
        <taxon>Stenosarchaea group</taxon>
        <taxon>Halobacteria</taxon>
        <taxon>Halobacteriales</taxon>
        <taxon>Haloferacaceae</taxon>
        <taxon>Halobellus</taxon>
    </lineage>
</organism>
<comment type="caution">
    <text evidence="2">The sequence shown here is derived from an EMBL/GenBank/DDBJ whole genome shotgun (WGS) entry which is preliminary data.</text>
</comment>
<evidence type="ECO:0000256" key="1">
    <source>
        <dbReference type="SAM" id="Phobius"/>
    </source>
</evidence>